<keyword evidence="2" id="KW-1185">Reference proteome</keyword>
<sequence>MAGREAEESNTAQYTRVQELNVLESLFHLNLIEYPPEICPIASAYANYVGLLRGLKHHSNFAFACGAPQNYGNPWLSAVCYLNMTARPAALRAALGACGVPVQCSERLDFTDILYALQLCGPADVEDLAACVAVLRLCQRVRHITEARPAILLFLYHAAHHLQESLCRFQIGVGLAPLEQVRPNVPQHTPTFIPHACSTTCATLRGVLERISIPHVVVLRGWYGRAAASFNGREEYAAEAKAPGTT</sequence>
<dbReference type="RefSeq" id="YP_656779.1">
    <property type="nucleotide sequence ID" value="NC_008211.1"/>
</dbReference>
<accession>Q14VK6</accession>
<dbReference type="GeneID" id="5141261"/>
<dbReference type="KEGG" id="vg:5141261"/>
<evidence type="ECO:0000313" key="2">
    <source>
        <dbReference type="Proteomes" id="UP000011238"/>
    </source>
</evidence>
<proteinExistence type="predicted"/>
<organism evidence="2">
    <name type="scientific">Ranid herpesvirus 1</name>
    <name type="common">Lucke tumor herpesvirus</name>
    <dbReference type="NCBI Taxonomy" id="85655"/>
    <lineage>
        <taxon>Viruses</taxon>
        <taxon>Duplodnaviria</taxon>
        <taxon>Heunggongvirae</taxon>
        <taxon>Peploviricota</taxon>
        <taxon>Herviviricetes</taxon>
        <taxon>Herpesvirales</taxon>
        <taxon>Alloherpesviridae</taxon>
        <taxon>Batravirus</taxon>
        <taxon>Batravirus ranidallo1</taxon>
    </lineage>
</organism>
<name>Q14VK6_9VIRU</name>
<reference evidence="2" key="1">
    <citation type="journal article" date="1999" name="J. Cancer Res. Clin. Oncol.">
        <title>Genomic studies of the Lucke tumor herpesvirus (RaHV-1).</title>
        <authorList>
            <person name="Davison A.J."/>
            <person name="Sauerbier W."/>
            <person name="Dolan A."/>
            <person name="Addison C."/>
            <person name="McKinnell R.G."/>
        </authorList>
    </citation>
    <scope>NUCLEOTIDE SEQUENCE [LARGE SCALE GENOMIC DNA]</scope>
    <source>
        <strain evidence="2">McKinnell</strain>
    </source>
</reference>
<protein>
    <submittedName>
        <fullName evidence="1">ORF124</fullName>
    </submittedName>
</protein>
<evidence type="ECO:0000313" key="1">
    <source>
        <dbReference type="EMBL" id="ABG25785.1"/>
    </source>
</evidence>
<dbReference type="EMBL" id="DQ665917">
    <property type="protein sequence ID" value="ABG25785.1"/>
    <property type="molecule type" value="Genomic_DNA"/>
</dbReference>
<dbReference type="Proteomes" id="UP000011238">
    <property type="component" value="Segment"/>
</dbReference>
<reference evidence="1 2" key="2">
    <citation type="journal article" date="2006" name="J. Gen. Virol.">
        <title>Genome sequences of two frog herpesviruses.</title>
        <authorList>
            <person name="Davison A.J."/>
            <person name="Cunningham C."/>
            <person name="Sauerbier W."/>
            <person name="McKinnell R.G."/>
        </authorList>
    </citation>
    <scope>NUCLEOTIDE SEQUENCE [LARGE SCALE GENOMIC DNA]</scope>
    <source>
        <strain evidence="1 2">McKinnell</strain>
    </source>
</reference>